<reference evidence="3" key="2">
    <citation type="submission" date="2020-09" db="EMBL/GenBank/DDBJ databases">
        <authorList>
            <person name="Sun Q."/>
            <person name="Kim S."/>
        </authorList>
    </citation>
    <scope>NUCLEOTIDE SEQUENCE</scope>
    <source>
        <strain evidence="3">KCTC 32437</strain>
    </source>
</reference>
<dbReference type="Gene3D" id="3.30.360.10">
    <property type="entry name" value="Dihydrodipicolinate Reductase, domain 2"/>
    <property type="match status" value="1"/>
</dbReference>
<protein>
    <submittedName>
        <fullName evidence="3">Oxidoreductase</fullName>
    </submittedName>
</protein>
<feature type="domain" description="GFO/IDH/MocA-like oxidoreductase" evidence="2">
    <location>
        <begin position="137"/>
        <end position="257"/>
    </location>
</feature>
<dbReference type="PANTHER" id="PTHR43377">
    <property type="entry name" value="BILIVERDIN REDUCTASE A"/>
    <property type="match status" value="1"/>
</dbReference>
<dbReference type="InterPro" id="IPR051450">
    <property type="entry name" value="Gfo/Idh/MocA_Oxidoreductases"/>
</dbReference>
<dbReference type="InterPro" id="IPR055170">
    <property type="entry name" value="GFO_IDH_MocA-like_dom"/>
</dbReference>
<organism evidence="3 4">
    <name type="scientific">Devosia pacifica</name>
    <dbReference type="NCBI Taxonomy" id="1335967"/>
    <lineage>
        <taxon>Bacteria</taxon>
        <taxon>Pseudomonadati</taxon>
        <taxon>Pseudomonadota</taxon>
        <taxon>Alphaproteobacteria</taxon>
        <taxon>Hyphomicrobiales</taxon>
        <taxon>Devosiaceae</taxon>
        <taxon>Devosia</taxon>
    </lineage>
</organism>
<dbReference type="InterPro" id="IPR036291">
    <property type="entry name" value="NAD(P)-bd_dom_sf"/>
</dbReference>
<dbReference type="EMBL" id="BMZE01000001">
    <property type="protein sequence ID" value="GHA18671.1"/>
    <property type="molecule type" value="Genomic_DNA"/>
</dbReference>
<dbReference type="RefSeq" id="WP_189424351.1">
    <property type="nucleotide sequence ID" value="NZ_BMZE01000001.1"/>
</dbReference>
<dbReference type="Proteomes" id="UP000646579">
    <property type="component" value="Unassembled WGS sequence"/>
</dbReference>
<dbReference type="Pfam" id="PF01408">
    <property type="entry name" value="GFO_IDH_MocA"/>
    <property type="match status" value="1"/>
</dbReference>
<evidence type="ECO:0000259" key="2">
    <source>
        <dbReference type="Pfam" id="PF22725"/>
    </source>
</evidence>
<dbReference type="AlphaFoldDB" id="A0A918S3A7"/>
<comment type="caution">
    <text evidence="3">The sequence shown here is derived from an EMBL/GenBank/DDBJ whole genome shotgun (WGS) entry which is preliminary data.</text>
</comment>
<dbReference type="InterPro" id="IPR000683">
    <property type="entry name" value="Gfo/Idh/MocA-like_OxRdtase_N"/>
</dbReference>
<gene>
    <name evidence="3" type="ORF">GCM10007989_12480</name>
</gene>
<dbReference type="SUPFAM" id="SSF51735">
    <property type="entry name" value="NAD(P)-binding Rossmann-fold domains"/>
    <property type="match status" value="1"/>
</dbReference>
<sequence>MVRYRAVLAGCGAMSRGWLKAIFDTPQLRDQIEIVGLNDLRRPAAEAIASDFHLSGADIDTDLDALLERTKPELLFDVVIPGARQNVVALGLRHGCNVLSEKPMATSLADARALIEDAQSAGRVHAVIQNRRYNAGIRRIKALLDSGALGTLTSINADFFVGAHFGGFREEMRNVLLLDMAIHTFDAARFLAGSAPQAAYCHESNPAGSWYAHGAAANALFEFENGLVFSYRGSWSAEGANTSWDAAWRLVGTKGTLLWDGEDEFAAHVVDGEEGFFRPLRPVEVPEVPEPEKTHGHASVILDFVSAIGSGHAPETVGSDNIKSLAMVFAAIESASQQQRIAISV</sequence>
<accession>A0A918S3A7</accession>
<evidence type="ECO:0000313" key="4">
    <source>
        <dbReference type="Proteomes" id="UP000646579"/>
    </source>
</evidence>
<evidence type="ECO:0000259" key="1">
    <source>
        <dbReference type="Pfam" id="PF01408"/>
    </source>
</evidence>
<dbReference type="GO" id="GO:0000166">
    <property type="term" value="F:nucleotide binding"/>
    <property type="evidence" value="ECO:0007669"/>
    <property type="project" value="InterPro"/>
</dbReference>
<dbReference type="SUPFAM" id="SSF55347">
    <property type="entry name" value="Glyceraldehyde-3-phosphate dehydrogenase-like, C-terminal domain"/>
    <property type="match status" value="1"/>
</dbReference>
<name>A0A918S3A7_9HYPH</name>
<dbReference type="Gene3D" id="3.40.50.720">
    <property type="entry name" value="NAD(P)-binding Rossmann-like Domain"/>
    <property type="match status" value="1"/>
</dbReference>
<proteinExistence type="predicted"/>
<dbReference type="Pfam" id="PF22725">
    <property type="entry name" value="GFO_IDH_MocA_C3"/>
    <property type="match status" value="1"/>
</dbReference>
<keyword evidence="4" id="KW-1185">Reference proteome</keyword>
<evidence type="ECO:0000313" key="3">
    <source>
        <dbReference type="EMBL" id="GHA18671.1"/>
    </source>
</evidence>
<dbReference type="PANTHER" id="PTHR43377:SF1">
    <property type="entry name" value="BILIVERDIN REDUCTASE A"/>
    <property type="match status" value="1"/>
</dbReference>
<reference evidence="3" key="1">
    <citation type="journal article" date="2014" name="Int. J. Syst. Evol. Microbiol.">
        <title>Complete genome sequence of Corynebacterium casei LMG S-19264T (=DSM 44701T), isolated from a smear-ripened cheese.</title>
        <authorList>
            <consortium name="US DOE Joint Genome Institute (JGI-PGF)"/>
            <person name="Walter F."/>
            <person name="Albersmeier A."/>
            <person name="Kalinowski J."/>
            <person name="Ruckert C."/>
        </authorList>
    </citation>
    <scope>NUCLEOTIDE SEQUENCE</scope>
    <source>
        <strain evidence="3">KCTC 32437</strain>
    </source>
</reference>
<feature type="domain" description="Gfo/Idh/MocA-like oxidoreductase N-terminal" evidence="1">
    <location>
        <begin position="5"/>
        <end position="127"/>
    </location>
</feature>